<evidence type="ECO:0000256" key="1">
    <source>
        <dbReference type="ARBA" id="ARBA00004651"/>
    </source>
</evidence>
<keyword evidence="8 10" id="KW-0675">Receptor</keyword>
<comment type="caution">
    <text evidence="10">Lacks conserved residue(s) required for the propagation of feature annotation.</text>
</comment>
<evidence type="ECO:0000313" key="11">
    <source>
        <dbReference type="EMBL" id="CAL7941253.1"/>
    </source>
</evidence>
<keyword evidence="6 10" id="KW-1133">Transmembrane helix</keyword>
<dbReference type="EMBL" id="CAXAJV020001292">
    <property type="protein sequence ID" value="CAL7941253.1"/>
    <property type="molecule type" value="Genomic_DNA"/>
</dbReference>
<evidence type="ECO:0000256" key="5">
    <source>
        <dbReference type="ARBA" id="ARBA00022725"/>
    </source>
</evidence>
<dbReference type="PANTHER" id="PTHR21137:SF35">
    <property type="entry name" value="ODORANT RECEPTOR 19A-RELATED"/>
    <property type="match status" value="1"/>
</dbReference>
<comment type="similarity">
    <text evidence="10">Belongs to the insect chemoreceptor superfamily. Heteromeric odorant receptor channel (TC 1.A.69) family.</text>
</comment>
<keyword evidence="7 10" id="KW-0472">Membrane</keyword>
<comment type="caution">
    <text evidence="11">The sequence shown here is derived from an EMBL/GenBank/DDBJ whole genome shotgun (WGS) entry which is preliminary data.</text>
</comment>
<evidence type="ECO:0000256" key="4">
    <source>
        <dbReference type="ARBA" id="ARBA00022692"/>
    </source>
</evidence>
<sequence length="341" mass="39590">MPPIVSIFFGTTIYFNGIFNMNKAKDILLYIKRDCNYYTNRPENKILQYYKSQGRRITRFYASYMYVTLLMYLTLPTISLVTNFIAPSNHSQEKSFLFELDYGVDKYRYFYYIIVHSYLGTAMIANLIASCDTTYMLYAQHAYALFAIVSYQLKTLQILHTSSLINVRNNNSFGQYKNIDLLLTEEKEIYRKLFICIKEHQNAIKYSNLLESLFTKSILVQLLFNVLCLSITGVETVMKVGNISDVMRFGSFTVSQAVHVFFLCLPGQRLVNHSEQVYTAACEVTWYMLPKSSHNLYKFLLARSLKPSKITAFKMAPMTMETFLAIIRLTMSYFTVLLSTT</sequence>
<accession>A0ABP1NND2</accession>
<gene>
    <name evidence="11" type="ORF">XYLVIOL_LOCUS4905</name>
</gene>
<feature type="transmembrane region" description="Helical" evidence="10">
    <location>
        <begin position="109"/>
        <end position="128"/>
    </location>
</feature>
<dbReference type="Proteomes" id="UP001642520">
    <property type="component" value="Unassembled WGS sequence"/>
</dbReference>
<evidence type="ECO:0000256" key="7">
    <source>
        <dbReference type="ARBA" id="ARBA00023136"/>
    </source>
</evidence>
<reference evidence="11 12" key="1">
    <citation type="submission" date="2024-08" db="EMBL/GenBank/DDBJ databases">
        <authorList>
            <person name="Will J Nash"/>
            <person name="Angela Man"/>
            <person name="Seanna McTaggart"/>
            <person name="Kendall Baker"/>
            <person name="Tom Barker"/>
            <person name="Leah Catchpole"/>
            <person name="Alex Durrant"/>
            <person name="Karim Gharbi"/>
            <person name="Naomi Irish"/>
            <person name="Gemy Kaithakottil"/>
            <person name="Debby Ku"/>
            <person name="Aaliyah Providence"/>
            <person name="Felix Shaw"/>
            <person name="David Swarbreck"/>
            <person name="Chris Watkins"/>
            <person name="Ann M. McCartney"/>
            <person name="Giulio Formenti"/>
            <person name="Alice Mouton"/>
            <person name="Noel Vella"/>
            <person name="Bjorn M von Reumont"/>
            <person name="Adriana Vella"/>
            <person name="Wilfried Haerty"/>
        </authorList>
    </citation>
    <scope>NUCLEOTIDE SEQUENCE [LARGE SCALE GENOMIC DNA]</scope>
</reference>
<evidence type="ECO:0000256" key="10">
    <source>
        <dbReference type="RuleBase" id="RU351113"/>
    </source>
</evidence>
<evidence type="ECO:0000256" key="8">
    <source>
        <dbReference type="ARBA" id="ARBA00023170"/>
    </source>
</evidence>
<dbReference type="InterPro" id="IPR004117">
    <property type="entry name" value="7tm6_olfct_rcpt"/>
</dbReference>
<comment type="subcellular location">
    <subcellularLocation>
        <location evidence="1 10">Cell membrane</location>
        <topology evidence="1 10">Multi-pass membrane protein</topology>
    </subcellularLocation>
</comment>
<keyword evidence="5 10" id="KW-0552">Olfaction</keyword>
<proteinExistence type="inferred from homology"/>
<keyword evidence="3 10" id="KW-0716">Sensory transduction</keyword>
<evidence type="ECO:0000256" key="9">
    <source>
        <dbReference type="ARBA" id="ARBA00023224"/>
    </source>
</evidence>
<dbReference type="PANTHER" id="PTHR21137">
    <property type="entry name" value="ODORANT RECEPTOR"/>
    <property type="match status" value="1"/>
</dbReference>
<protein>
    <recommendedName>
        <fullName evidence="10">Odorant receptor</fullName>
    </recommendedName>
</protein>
<keyword evidence="9 10" id="KW-0807">Transducer</keyword>
<evidence type="ECO:0000256" key="2">
    <source>
        <dbReference type="ARBA" id="ARBA00022475"/>
    </source>
</evidence>
<keyword evidence="4 10" id="KW-0812">Transmembrane</keyword>
<keyword evidence="2" id="KW-1003">Cell membrane</keyword>
<evidence type="ECO:0000313" key="12">
    <source>
        <dbReference type="Proteomes" id="UP001642520"/>
    </source>
</evidence>
<dbReference type="Pfam" id="PF02949">
    <property type="entry name" value="7tm_6"/>
    <property type="match status" value="1"/>
</dbReference>
<evidence type="ECO:0000256" key="6">
    <source>
        <dbReference type="ARBA" id="ARBA00022989"/>
    </source>
</evidence>
<evidence type="ECO:0000256" key="3">
    <source>
        <dbReference type="ARBA" id="ARBA00022606"/>
    </source>
</evidence>
<feature type="transmembrane region" description="Helical" evidence="10">
    <location>
        <begin position="64"/>
        <end position="86"/>
    </location>
</feature>
<keyword evidence="12" id="KW-1185">Reference proteome</keyword>
<name>A0ABP1NND2_XYLVO</name>
<organism evidence="11 12">
    <name type="scientific">Xylocopa violacea</name>
    <name type="common">Violet carpenter bee</name>
    <name type="synonym">Apis violacea</name>
    <dbReference type="NCBI Taxonomy" id="135666"/>
    <lineage>
        <taxon>Eukaryota</taxon>
        <taxon>Metazoa</taxon>
        <taxon>Ecdysozoa</taxon>
        <taxon>Arthropoda</taxon>
        <taxon>Hexapoda</taxon>
        <taxon>Insecta</taxon>
        <taxon>Pterygota</taxon>
        <taxon>Neoptera</taxon>
        <taxon>Endopterygota</taxon>
        <taxon>Hymenoptera</taxon>
        <taxon>Apocrita</taxon>
        <taxon>Aculeata</taxon>
        <taxon>Apoidea</taxon>
        <taxon>Anthophila</taxon>
        <taxon>Apidae</taxon>
        <taxon>Xylocopa</taxon>
        <taxon>Xylocopa</taxon>
    </lineage>
</organism>